<comment type="caution">
    <text evidence="5">The sequence shown here is derived from an EMBL/GenBank/DDBJ whole genome shotgun (WGS) entry which is preliminary data.</text>
</comment>
<keyword evidence="3" id="KW-0677">Repeat</keyword>
<evidence type="ECO:0000313" key="5">
    <source>
        <dbReference type="EMBL" id="KAI1714558.1"/>
    </source>
</evidence>
<dbReference type="InterPro" id="IPR032675">
    <property type="entry name" value="LRR_dom_sf"/>
</dbReference>
<name>A0AAD4R435_9BILA</name>
<evidence type="ECO:0000256" key="4">
    <source>
        <dbReference type="SAM" id="SignalP"/>
    </source>
</evidence>
<dbReference type="InterPro" id="IPR001611">
    <property type="entry name" value="Leu-rich_rpt"/>
</dbReference>
<dbReference type="AlphaFoldDB" id="A0AAD4R435"/>
<dbReference type="SMART" id="SM00369">
    <property type="entry name" value="LRR_TYP"/>
    <property type="match status" value="10"/>
</dbReference>
<dbReference type="InterPro" id="IPR003591">
    <property type="entry name" value="Leu-rich_rpt_typical-subtyp"/>
</dbReference>
<dbReference type="FunFam" id="3.80.10.10:FF:001360">
    <property type="entry name" value="Uncharacterized protein"/>
    <property type="match status" value="1"/>
</dbReference>
<dbReference type="Gene3D" id="3.80.10.10">
    <property type="entry name" value="Ribonuclease Inhibitor"/>
    <property type="match status" value="3"/>
</dbReference>
<evidence type="ECO:0000256" key="2">
    <source>
        <dbReference type="ARBA" id="ARBA00022729"/>
    </source>
</evidence>
<dbReference type="Proteomes" id="UP001201812">
    <property type="component" value="Unassembled WGS sequence"/>
</dbReference>
<keyword evidence="6" id="KW-1185">Reference proteome</keyword>
<keyword evidence="2 4" id="KW-0732">Signal</keyword>
<dbReference type="PANTHER" id="PTHR24369:SF210">
    <property type="entry name" value="CHAOPTIN-RELATED"/>
    <property type="match status" value="1"/>
</dbReference>
<evidence type="ECO:0000256" key="1">
    <source>
        <dbReference type="ARBA" id="ARBA00022614"/>
    </source>
</evidence>
<dbReference type="PANTHER" id="PTHR24369">
    <property type="entry name" value="ANTIGEN BSP, PUTATIVE-RELATED"/>
    <property type="match status" value="1"/>
</dbReference>
<proteinExistence type="predicted"/>
<sequence>MSMTRKRLWNFALFALLFFVSHVTSTVNAESESSCEETLKPMGCDCIKTPSLQISCLLNENQNLLTVLETIGNSSLDNIDKVTIRKCLKPVEVLESLPMLQIRSLAISNCGIKRVHERAFDSLTESLEVLNLVNNSITTLPFLKRNKKLQSINLSGNLIMNLPNLVELRLSSNRIKDISPYAFKNIPKLKRFLARDNLISNIDGQAFQGFKDLESIDLSGNAFFKIPSLKDIPNLLQLKMSNNSIKKIEATTFSGNKKLELLTLDNNQISEIGRSLGSLNSLTTLNLANNNLEFIERTTFDSLRNLKVLILRANQIVDINGAAFSSTPNLVIIDLTGNRLQKIHPGTFAKLSKVYFLSLSNNSITTIERGAFESRIGNVLIDGNPLNCDNDFDLFVTYLVKNNIKTFLPNQPDIKCASPPDMEGKRLREMMIEKVNESKGMAGQDATATAFDPNFLSGLLGGNVDSALQGNILKSIPGLHALQQSMPFIKEAWPGTGSGTINRNLSAMNKQDQEIVIDISKVPPKLIEHVLRGGNIPGIPRENLDRIIKQHMERMYYAAARAQEIEPTDVPKLPDDVDPSVYLMPIKNLPQKFLTGVMNGGALPHLTPEQTNIVKEYYIQRIIDESGIEESNVSLAEVLSPKAIRMLVLTRKMMPPGYDLSKMSPEVMKSVMAGELPDMSLLPRDLQKHIVENLDELLKHFSLEDDTVSIDDILSKLPEFPQPEGPTYDPYDLVDIELGNVIRYPKA</sequence>
<gene>
    <name evidence="5" type="ORF">DdX_08659</name>
</gene>
<dbReference type="SUPFAM" id="SSF52058">
    <property type="entry name" value="L domain-like"/>
    <property type="match status" value="1"/>
</dbReference>
<feature type="chain" id="PRO_5042282657" evidence="4">
    <location>
        <begin position="26"/>
        <end position="747"/>
    </location>
</feature>
<organism evidence="5 6">
    <name type="scientific">Ditylenchus destructor</name>
    <dbReference type="NCBI Taxonomy" id="166010"/>
    <lineage>
        <taxon>Eukaryota</taxon>
        <taxon>Metazoa</taxon>
        <taxon>Ecdysozoa</taxon>
        <taxon>Nematoda</taxon>
        <taxon>Chromadorea</taxon>
        <taxon>Rhabditida</taxon>
        <taxon>Tylenchina</taxon>
        <taxon>Tylenchomorpha</taxon>
        <taxon>Sphaerularioidea</taxon>
        <taxon>Anguinidae</taxon>
        <taxon>Anguininae</taxon>
        <taxon>Ditylenchus</taxon>
    </lineage>
</organism>
<feature type="signal peptide" evidence="4">
    <location>
        <begin position="1"/>
        <end position="25"/>
    </location>
</feature>
<evidence type="ECO:0000313" key="6">
    <source>
        <dbReference type="Proteomes" id="UP001201812"/>
    </source>
</evidence>
<evidence type="ECO:0000256" key="3">
    <source>
        <dbReference type="ARBA" id="ARBA00022737"/>
    </source>
</evidence>
<dbReference type="InterPro" id="IPR050541">
    <property type="entry name" value="LRR_TM_domain-containing"/>
</dbReference>
<keyword evidence="1" id="KW-0433">Leucine-rich repeat</keyword>
<dbReference type="Pfam" id="PF13855">
    <property type="entry name" value="LRR_8"/>
    <property type="match status" value="4"/>
</dbReference>
<dbReference type="PROSITE" id="PS51450">
    <property type="entry name" value="LRR"/>
    <property type="match status" value="5"/>
</dbReference>
<accession>A0AAD4R435</accession>
<dbReference type="EMBL" id="JAKKPZ010000013">
    <property type="protein sequence ID" value="KAI1714558.1"/>
    <property type="molecule type" value="Genomic_DNA"/>
</dbReference>
<dbReference type="GO" id="GO:0005886">
    <property type="term" value="C:plasma membrane"/>
    <property type="evidence" value="ECO:0007669"/>
    <property type="project" value="TreeGrafter"/>
</dbReference>
<protein>
    <submittedName>
        <fullName evidence="5">Leucine rich repeat domain-containing protein</fullName>
    </submittedName>
</protein>
<reference evidence="5" key="1">
    <citation type="submission" date="2022-01" db="EMBL/GenBank/DDBJ databases">
        <title>Genome Sequence Resource for Two Populations of Ditylenchus destructor, the Migratory Endoparasitic Phytonematode.</title>
        <authorList>
            <person name="Zhang H."/>
            <person name="Lin R."/>
            <person name="Xie B."/>
        </authorList>
    </citation>
    <scope>NUCLEOTIDE SEQUENCE</scope>
    <source>
        <strain evidence="5">BazhouSP</strain>
    </source>
</reference>